<keyword evidence="2" id="KW-0238">DNA-binding</keyword>
<dbReference type="PROSITE" id="PS51253">
    <property type="entry name" value="HTH_CENPB"/>
    <property type="match status" value="1"/>
</dbReference>
<evidence type="ECO:0000256" key="1">
    <source>
        <dbReference type="ARBA" id="ARBA00004123"/>
    </source>
</evidence>
<sequence length="221" mass="25745">MVRSENVPVTGQLLKEKAKETSTLLKIKGFKASEGWLTYFKHCHSISFKSNQGEAKAIDVELLGEWQQQMPDVGRMLNDEEIDEILNLWANLKVHGEIEHDIDWVDYISVDEEVITGCFSCDMVGPVVRIEGPLNAVKYWSILEEQMLPHTQERMAEEWIYQQDRDLKDTSHFVKWWLKDNNIAVLQWPSQSPDLILIDEKMFTLGPPWNAQNKRFGRQDK</sequence>
<dbReference type="InterPro" id="IPR009057">
    <property type="entry name" value="Homeodomain-like_sf"/>
</dbReference>
<dbReference type="Pfam" id="PF03221">
    <property type="entry name" value="HTH_Tnp_Tc5"/>
    <property type="match status" value="1"/>
</dbReference>
<dbReference type="Gene3D" id="3.30.420.10">
    <property type="entry name" value="Ribonuclease H-like superfamily/Ribonuclease H"/>
    <property type="match status" value="1"/>
</dbReference>
<name>A0A914WLD5_9BILA</name>
<reference evidence="5" key="1">
    <citation type="submission" date="2022-11" db="UniProtKB">
        <authorList>
            <consortium name="WormBaseParasite"/>
        </authorList>
    </citation>
    <scope>IDENTIFICATION</scope>
</reference>
<protein>
    <submittedName>
        <fullName evidence="5">HTH CENPB-type domain-containing protein</fullName>
    </submittedName>
</protein>
<dbReference type="Gene3D" id="1.10.10.60">
    <property type="entry name" value="Homeodomain-like"/>
    <property type="match status" value="1"/>
</dbReference>
<dbReference type="InterPro" id="IPR006600">
    <property type="entry name" value="HTH_CenpB_DNA-bd_dom"/>
</dbReference>
<evidence type="ECO:0000256" key="2">
    <source>
        <dbReference type="ARBA" id="ARBA00023125"/>
    </source>
</evidence>
<evidence type="ECO:0000259" key="3">
    <source>
        <dbReference type="PROSITE" id="PS51253"/>
    </source>
</evidence>
<keyword evidence="4" id="KW-1185">Reference proteome</keyword>
<dbReference type="WBParaSite" id="PSAMB.scaffold4201size15321.g23702.t1">
    <property type="protein sequence ID" value="PSAMB.scaffold4201size15321.g23702.t1"/>
    <property type="gene ID" value="PSAMB.scaffold4201size15321.g23702"/>
</dbReference>
<accession>A0A914WLD5</accession>
<dbReference type="SUPFAM" id="SSF46689">
    <property type="entry name" value="Homeodomain-like"/>
    <property type="match status" value="1"/>
</dbReference>
<feature type="domain" description="HTH CENPB-type" evidence="3">
    <location>
        <begin position="1"/>
        <end position="50"/>
    </location>
</feature>
<dbReference type="InterPro" id="IPR036397">
    <property type="entry name" value="RNaseH_sf"/>
</dbReference>
<dbReference type="GO" id="GO:0005634">
    <property type="term" value="C:nucleus"/>
    <property type="evidence" value="ECO:0007669"/>
    <property type="project" value="UniProtKB-SubCell"/>
</dbReference>
<evidence type="ECO:0000313" key="4">
    <source>
        <dbReference type="Proteomes" id="UP000887566"/>
    </source>
</evidence>
<evidence type="ECO:0000313" key="5">
    <source>
        <dbReference type="WBParaSite" id="PSAMB.scaffold4201size15321.g23702.t1"/>
    </source>
</evidence>
<proteinExistence type="predicted"/>
<dbReference type="GO" id="GO:0003677">
    <property type="term" value="F:DNA binding"/>
    <property type="evidence" value="ECO:0007669"/>
    <property type="project" value="UniProtKB-KW"/>
</dbReference>
<comment type="subcellular location">
    <subcellularLocation>
        <location evidence="1">Nucleus</location>
    </subcellularLocation>
</comment>
<dbReference type="AlphaFoldDB" id="A0A914WLD5"/>
<dbReference type="Proteomes" id="UP000887566">
    <property type="component" value="Unplaced"/>
</dbReference>
<organism evidence="4 5">
    <name type="scientific">Plectus sambesii</name>
    <dbReference type="NCBI Taxonomy" id="2011161"/>
    <lineage>
        <taxon>Eukaryota</taxon>
        <taxon>Metazoa</taxon>
        <taxon>Ecdysozoa</taxon>
        <taxon>Nematoda</taxon>
        <taxon>Chromadorea</taxon>
        <taxon>Plectida</taxon>
        <taxon>Plectina</taxon>
        <taxon>Plectoidea</taxon>
        <taxon>Plectidae</taxon>
        <taxon>Plectus</taxon>
    </lineage>
</organism>